<accession>A0A5C4SDR8</accession>
<keyword evidence="2" id="KW-1185">Reference proteome</keyword>
<reference evidence="1 2" key="1">
    <citation type="submission" date="2019-05" db="EMBL/GenBank/DDBJ databases">
        <title>Tamlana fucoidanivorans sp. nov., isolated from the surface of algae collected from Fujian province in China.</title>
        <authorList>
            <person name="Li J."/>
        </authorList>
    </citation>
    <scope>NUCLEOTIDE SEQUENCE [LARGE SCALE GENOMIC DNA]</scope>
    <source>
        <strain evidence="1 2">CW2-9</strain>
    </source>
</reference>
<name>A0A5C4SDR8_9FLAO</name>
<dbReference type="Proteomes" id="UP000308713">
    <property type="component" value="Unassembled WGS sequence"/>
</dbReference>
<comment type="caution">
    <text evidence="1">The sequence shown here is derived from an EMBL/GenBank/DDBJ whole genome shotgun (WGS) entry which is preliminary data.</text>
</comment>
<protein>
    <recommendedName>
        <fullName evidence="3">Transposase DDE domain-containing protein</fullName>
    </recommendedName>
</protein>
<gene>
    <name evidence="1" type="ORF">FGF67_16140</name>
</gene>
<evidence type="ECO:0008006" key="3">
    <source>
        <dbReference type="Google" id="ProtNLM"/>
    </source>
</evidence>
<evidence type="ECO:0000313" key="2">
    <source>
        <dbReference type="Proteomes" id="UP000308713"/>
    </source>
</evidence>
<feature type="non-terminal residue" evidence="1">
    <location>
        <position position="33"/>
    </location>
</feature>
<dbReference type="AlphaFoldDB" id="A0A5C4SDR8"/>
<dbReference type="EMBL" id="VDCS01000021">
    <property type="protein sequence ID" value="TNJ41361.1"/>
    <property type="molecule type" value="Genomic_DNA"/>
</dbReference>
<sequence>MKAKRQSTVEPVFGTLTQFMGLRKVNTIGIKQA</sequence>
<evidence type="ECO:0000313" key="1">
    <source>
        <dbReference type="EMBL" id="TNJ41361.1"/>
    </source>
</evidence>
<proteinExistence type="predicted"/>
<organism evidence="1 2">
    <name type="scientific">Allotamlana fucoidanivorans</name>
    <dbReference type="NCBI Taxonomy" id="2583814"/>
    <lineage>
        <taxon>Bacteria</taxon>
        <taxon>Pseudomonadati</taxon>
        <taxon>Bacteroidota</taxon>
        <taxon>Flavobacteriia</taxon>
        <taxon>Flavobacteriales</taxon>
        <taxon>Flavobacteriaceae</taxon>
        <taxon>Allotamlana</taxon>
    </lineage>
</organism>